<reference evidence="1 4" key="1">
    <citation type="submission" date="2015-10" db="EMBL/GenBank/DDBJ databases">
        <title>Tn-seq of a polymicrobial infection.</title>
        <authorList>
            <person name="Stacy A."/>
            <person name="Rumbaugh K.P."/>
            <person name="Whiteley M."/>
        </authorList>
    </citation>
    <scope>NUCLEOTIDE SEQUENCE [LARGE SCALE GENOMIC DNA]</scope>
    <source>
        <strain evidence="1 4">624</strain>
    </source>
</reference>
<dbReference type="OrthoDB" id="9807918at2"/>
<protein>
    <recommendedName>
        <fullName evidence="7">DsrE family protein</fullName>
    </recommendedName>
</protein>
<dbReference type="eggNOG" id="COG1553">
    <property type="taxonomic scope" value="Bacteria"/>
</dbReference>
<dbReference type="EMBL" id="VSED01000025">
    <property type="protein sequence ID" value="TYA38439.1"/>
    <property type="molecule type" value="Genomic_DNA"/>
</dbReference>
<dbReference type="SMR" id="A0A142FXG9"/>
<organism evidence="3 6">
    <name type="scientific">Aggregatibacter actinomycetemcomitans</name>
    <name type="common">Actinobacillus actinomycetemcomitans</name>
    <name type="synonym">Haemophilus actinomycetemcomitans</name>
    <dbReference type="NCBI Taxonomy" id="714"/>
    <lineage>
        <taxon>Bacteria</taxon>
        <taxon>Pseudomonadati</taxon>
        <taxon>Pseudomonadota</taxon>
        <taxon>Gammaproteobacteria</taxon>
        <taxon>Pasteurellales</taxon>
        <taxon>Pasteurellaceae</taxon>
        <taxon>Aggregatibacter</taxon>
    </lineage>
</organism>
<accession>A0A142FXG9</accession>
<reference evidence="2 5" key="2">
    <citation type="submission" date="2017-10" db="EMBL/GenBank/DDBJ databases">
        <title>Draft genome sequences of Aggregatibacter actinomycetemcomitans strains 310a and 310b.</title>
        <authorList>
            <person name="May A.C."/>
            <person name="Ohta H."/>
            <person name="Maeda H."/>
            <person name="Kokeguchi S."/>
            <person name="Cugini C."/>
        </authorList>
    </citation>
    <scope>NUCLEOTIDE SEQUENCE [LARGE SCALE GENOMIC DNA]</scope>
    <source>
        <strain evidence="2 5">310b</strain>
    </source>
</reference>
<dbReference type="Pfam" id="PF02635">
    <property type="entry name" value="DsrE"/>
    <property type="match status" value="1"/>
</dbReference>
<dbReference type="EMBL" id="PCGW01000023">
    <property type="protein sequence ID" value="PHO19853.1"/>
    <property type="molecule type" value="Genomic_DNA"/>
</dbReference>
<keyword evidence="5" id="KW-1185">Reference proteome</keyword>
<evidence type="ECO:0000313" key="2">
    <source>
        <dbReference type="EMBL" id="PHO19853.1"/>
    </source>
</evidence>
<gene>
    <name evidence="1" type="ORF">ACT75_00415</name>
    <name evidence="2" type="ORF">CQR80_10060</name>
    <name evidence="3" type="ORF">FXB79_08805</name>
</gene>
<dbReference type="KEGG" id="aact:ACT75_00415"/>
<evidence type="ECO:0008006" key="7">
    <source>
        <dbReference type="Google" id="ProtNLM"/>
    </source>
</evidence>
<sequence length="118" mass="12893">MQKILFILNDSPYGGEKTFNGLRFAINLQEDHGKEVDIKLFCFSDSILSGLAGQNPNEGSNVQQLMDILIAQGAEVKLCTSCVKARGLLDAKLIDGVTLGTLDDVSDWTLWADKVISF</sequence>
<dbReference type="GO" id="GO:0005829">
    <property type="term" value="C:cytosol"/>
    <property type="evidence" value="ECO:0007669"/>
    <property type="project" value="TreeGrafter"/>
</dbReference>
<dbReference type="InterPro" id="IPR003787">
    <property type="entry name" value="Sulphur_relay_DsrE/F-like"/>
</dbReference>
<dbReference type="PANTHER" id="PTHR34874:SF1">
    <property type="entry name" value="PROTEIN YCHN"/>
    <property type="match status" value="1"/>
</dbReference>
<evidence type="ECO:0000313" key="1">
    <source>
        <dbReference type="EMBL" id="AMQ93099.1"/>
    </source>
</evidence>
<dbReference type="AlphaFoldDB" id="A0A142FXG9"/>
<evidence type="ECO:0000313" key="4">
    <source>
        <dbReference type="Proteomes" id="UP000072236"/>
    </source>
</evidence>
<dbReference type="PANTHER" id="PTHR34874">
    <property type="entry name" value="PROTEIN YCHN"/>
    <property type="match status" value="1"/>
</dbReference>
<dbReference type="Proteomes" id="UP000323012">
    <property type="component" value="Unassembled WGS sequence"/>
</dbReference>
<dbReference type="InterPro" id="IPR027396">
    <property type="entry name" value="DsrEFH-like"/>
</dbReference>
<dbReference type="EMBL" id="CP012959">
    <property type="protein sequence ID" value="AMQ93099.1"/>
    <property type="molecule type" value="Genomic_DNA"/>
</dbReference>
<dbReference type="RefSeq" id="WP_005551614.1">
    <property type="nucleotide sequence ID" value="NZ_CP012959.1"/>
</dbReference>
<proteinExistence type="predicted"/>
<reference evidence="3 6" key="3">
    <citation type="submission" date="2019-08" db="EMBL/GenBank/DDBJ databases">
        <title>Whole genome sequencing of Aggregatibacter actinomycetemcomitans cultured from blood stream infections in Denmark reveals a novel phylogenetic lineage expressing serotype a membrane O polysaccharide.</title>
        <authorList>
            <person name="Nedergaard S."/>
            <person name="Kobel C.M."/>
            <person name="Nielsen M.B."/>
            <person name="Moeller R.T."/>
            <person name="Jensen A.B."/>
            <person name="Noerskov-Lauritsen N."/>
        </authorList>
    </citation>
    <scope>NUCLEOTIDE SEQUENCE [LARGE SCALE GENOMIC DNA]</scope>
    <source>
        <strain evidence="3 6">PN_563</strain>
    </source>
</reference>
<dbReference type="SUPFAM" id="SSF75169">
    <property type="entry name" value="DsrEFH-like"/>
    <property type="match status" value="1"/>
</dbReference>
<evidence type="ECO:0000313" key="5">
    <source>
        <dbReference type="Proteomes" id="UP000226080"/>
    </source>
</evidence>
<dbReference type="Proteomes" id="UP000072236">
    <property type="component" value="Chromosome"/>
</dbReference>
<dbReference type="Proteomes" id="UP000226080">
    <property type="component" value="Unassembled WGS sequence"/>
</dbReference>
<name>A0A142FXG9_AGGAC</name>
<dbReference type="Gene3D" id="3.40.1260.10">
    <property type="entry name" value="DsrEFH-like"/>
    <property type="match status" value="1"/>
</dbReference>
<evidence type="ECO:0000313" key="6">
    <source>
        <dbReference type="Proteomes" id="UP000323012"/>
    </source>
</evidence>
<evidence type="ECO:0000313" key="3">
    <source>
        <dbReference type="EMBL" id="TYA38439.1"/>
    </source>
</evidence>